<feature type="region of interest" description="Disordered" evidence="1">
    <location>
        <begin position="1"/>
        <end position="24"/>
    </location>
</feature>
<comment type="caution">
    <text evidence="2">The sequence shown here is derived from an EMBL/GenBank/DDBJ whole genome shotgun (WGS) entry which is preliminary data.</text>
</comment>
<feature type="compositionally biased region" description="Low complexity" evidence="1">
    <location>
        <begin position="8"/>
        <end position="18"/>
    </location>
</feature>
<keyword evidence="3" id="KW-1185">Reference proteome</keyword>
<sequence>MSIDGRARWSSRASRASSFTPTQTSFVLHRPCRAVTLCRDLEDLSRGIQRQHSRLCQTCLHALRARVSRCRCSSRRSVRASSPSAEGPSRQRRGDSEETTDETTDKD</sequence>
<dbReference type="EMBL" id="QGKV02000649">
    <property type="protein sequence ID" value="KAF3578942.1"/>
    <property type="molecule type" value="Genomic_DNA"/>
</dbReference>
<organism evidence="2 3">
    <name type="scientific">Brassica cretica</name>
    <name type="common">Mustard</name>
    <dbReference type="NCBI Taxonomy" id="69181"/>
    <lineage>
        <taxon>Eukaryota</taxon>
        <taxon>Viridiplantae</taxon>
        <taxon>Streptophyta</taxon>
        <taxon>Embryophyta</taxon>
        <taxon>Tracheophyta</taxon>
        <taxon>Spermatophyta</taxon>
        <taxon>Magnoliopsida</taxon>
        <taxon>eudicotyledons</taxon>
        <taxon>Gunneridae</taxon>
        <taxon>Pentapetalae</taxon>
        <taxon>rosids</taxon>
        <taxon>malvids</taxon>
        <taxon>Brassicales</taxon>
        <taxon>Brassicaceae</taxon>
        <taxon>Brassiceae</taxon>
        <taxon>Brassica</taxon>
    </lineage>
</organism>
<protein>
    <submittedName>
        <fullName evidence="2">Uncharacterized protein</fullName>
    </submittedName>
</protein>
<evidence type="ECO:0000256" key="1">
    <source>
        <dbReference type="SAM" id="MobiDB-lite"/>
    </source>
</evidence>
<evidence type="ECO:0000313" key="2">
    <source>
        <dbReference type="EMBL" id="KAF3578942.1"/>
    </source>
</evidence>
<evidence type="ECO:0000313" key="3">
    <source>
        <dbReference type="Proteomes" id="UP000266723"/>
    </source>
</evidence>
<name>A0ABQ7DLX6_BRACR</name>
<gene>
    <name evidence="2" type="ORF">DY000_02030887</name>
</gene>
<feature type="compositionally biased region" description="Acidic residues" evidence="1">
    <location>
        <begin position="97"/>
        <end position="107"/>
    </location>
</feature>
<accession>A0ABQ7DLX6</accession>
<proteinExistence type="predicted"/>
<dbReference type="Proteomes" id="UP000266723">
    <property type="component" value="Unassembled WGS sequence"/>
</dbReference>
<feature type="region of interest" description="Disordered" evidence="1">
    <location>
        <begin position="72"/>
        <end position="107"/>
    </location>
</feature>
<reference evidence="2 3" key="1">
    <citation type="journal article" date="2020" name="BMC Genomics">
        <title>Intraspecific diversification of the crop wild relative Brassica cretica Lam. using demographic model selection.</title>
        <authorList>
            <person name="Kioukis A."/>
            <person name="Michalopoulou V.A."/>
            <person name="Briers L."/>
            <person name="Pirintsos S."/>
            <person name="Studholme D.J."/>
            <person name="Pavlidis P."/>
            <person name="Sarris P.F."/>
        </authorList>
    </citation>
    <scope>NUCLEOTIDE SEQUENCE [LARGE SCALE GENOMIC DNA]</scope>
    <source>
        <strain evidence="3">cv. PFS-1207/04</strain>
    </source>
</reference>